<dbReference type="RefSeq" id="WP_217791948.1">
    <property type="nucleotide sequence ID" value="NZ_JAHSPG010000011.1"/>
</dbReference>
<evidence type="ECO:0000256" key="1">
    <source>
        <dbReference type="SAM" id="SignalP"/>
    </source>
</evidence>
<dbReference type="Proteomes" id="UP000812270">
    <property type="component" value="Unassembled WGS sequence"/>
</dbReference>
<proteinExistence type="predicted"/>
<dbReference type="PROSITE" id="PS51257">
    <property type="entry name" value="PROKAR_LIPOPROTEIN"/>
    <property type="match status" value="1"/>
</dbReference>
<keyword evidence="1" id="KW-0732">Signal</keyword>
<gene>
    <name evidence="2" type="ORF">KTO63_14000</name>
</gene>
<name>A0A9E2SB87_9BACT</name>
<dbReference type="EMBL" id="JAHSPG010000011">
    <property type="protein sequence ID" value="MBV4358273.1"/>
    <property type="molecule type" value="Genomic_DNA"/>
</dbReference>
<dbReference type="AlphaFoldDB" id="A0A9E2SB87"/>
<evidence type="ECO:0000313" key="3">
    <source>
        <dbReference type="Proteomes" id="UP000812270"/>
    </source>
</evidence>
<evidence type="ECO:0000313" key="2">
    <source>
        <dbReference type="EMBL" id="MBV4358273.1"/>
    </source>
</evidence>
<protein>
    <submittedName>
        <fullName evidence="2">Uncharacterized protein</fullName>
    </submittedName>
</protein>
<accession>A0A9E2SB87</accession>
<reference evidence="2" key="1">
    <citation type="submission" date="2021-06" db="EMBL/GenBank/DDBJ databases">
        <authorList>
            <person name="Huq M.A."/>
        </authorList>
    </citation>
    <scope>NUCLEOTIDE SEQUENCE</scope>
    <source>
        <strain evidence="2">MAH-26</strain>
    </source>
</reference>
<sequence length="209" mass="23738">MKKSAISLLVVVLVFSACTRIKLVTVDSTNVANKNNTFIFSNDTVSVKYDFWASGGGMNFEIINNTNKPLYFDWKKSAFLPNNKMMSYWKDETNTVSTGTSSYYYGFSTASGKSKSIRKERIGVVPPKASITSHIYTIVPKTQTAPKVGNYSYDNSPLKFRNYLVMSFTESFSDQEFYLDNEFFIKEVKSITDTKKDKFKSSTAFWAPK</sequence>
<feature type="chain" id="PRO_5039095321" evidence="1">
    <location>
        <begin position="20"/>
        <end position="209"/>
    </location>
</feature>
<keyword evidence="3" id="KW-1185">Reference proteome</keyword>
<comment type="caution">
    <text evidence="2">The sequence shown here is derived from an EMBL/GenBank/DDBJ whole genome shotgun (WGS) entry which is preliminary data.</text>
</comment>
<feature type="signal peptide" evidence="1">
    <location>
        <begin position="1"/>
        <end position="19"/>
    </location>
</feature>
<organism evidence="2 3">
    <name type="scientific">Pinibacter aurantiacus</name>
    <dbReference type="NCBI Taxonomy" id="2851599"/>
    <lineage>
        <taxon>Bacteria</taxon>
        <taxon>Pseudomonadati</taxon>
        <taxon>Bacteroidota</taxon>
        <taxon>Chitinophagia</taxon>
        <taxon>Chitinophagales</taxon>
        <taxon>Chitinophagaceae</taxon>
        <taxon>Pinibacter</taxon>
    </lineage>
</organism>